<dbReference type="SFLD" id="SFLDS00029">
    <property type="entry name" value="Radical_SAM"/>
    <property type="match status" value="1"/>
</dbReference>
<organism evidence="7">
    <name type="scientific">Pseudomonas sessilinigenes</name>
    <dbReference type="NCBI Taxonomy" id="658629"/>
    <lineage>
        <taxon>Bacteria</taxon>
        <taxon>Pseudomonadati</taxon>
        <taxon>Pseudomonadota</taxon>
        <taxon>Gammaproteobacteria</taxon>
        <taxon>Pseudomonadales</taxon>
        <taxon>Pseudomonadaceae</taxon>
        <taxon>Pseudomonas</taxon>
    </lineage>
</organism>
<dbReference type="GO" id="GO:0051536">
    <property type="term" value="F:iron-sulfur cluster binding"/>
    <property type="evidence" value="ECO:0007669"/>
    <property type="project" value="UniProtKB-KW"/>
</dbReference>
<dbReference type="Proteomes" id="UP000693952">
    <property type="component" value="Chromosome"/>
</dbReference>
<evidence type="ECO:0000256" key="5">
    <source>
        <dbReference type="ARBA" id="ARBA00023014"/>
    </source>
</evidence>
<dbReference type="PANTHER" id="PTHR43409">
    <property type="entry name" value="ANAEROBIC MAGNESIUM-PROTOPORPHYRIN IX MONOMETHYL ESTER CYCLASE-RELATED"/>
    <property type="match status" value="1"/>
</dbReference>
<dbReference type="PANTHER" id="PTHR43409:SF16">
    <property type="entry name" value="SLR0320 PROTEIN"/>
    <property type="match status" value="1"/>
</dbReference>
<evidence type="ECO:0000313" key="9">
    <source>
        <dbReference type="Proteomes" id="UP000693952"/>
    </source>
</evidence>
<keyword evidence="9" id="KW-1185">Reference proteome</keyword>
<dbReference type="InterPro" id="IPR058240">
    <property type="entry name" value="rSAM_sf"/>
</dbReference>
<keyword evidence="4" id="KW-0408">Iron</keyword>
<comment type="cofactor">
    <cofactor evidence="1">
        <name>[4Fe-4S] cluster</name>
        <dbReference type="ChEBI" id="CHEBI:49883"/>
    </cofactor>
</comment>
<evidence type="ECO:0000256" key="1">
    <source>
        <dbReference type="ARBA" id="ARBA00001966"/>
    </source>
</evidence>
<keyword evidence="5" id="KW-0411">Iron-sulfur</keyword>
<dbReference type="RefSeq" id="WP_124346204.1">
    <property type="nucleotide sequence ID" value="NZ_CP027706.1"/>
</dbReference>
<dbReference type="SMART" id="SM00729">
    <property type="entry name" value="Elp3"/>
    <property type="match status" value="1"/>
</dbReference>
<dbReference type="GO" id="GO:0005829">
    <property type="term" value="C:cytosol"/>
    <property type="evidence" value="ECO:0007669"/>
    <property type="project" value="TreeGrafter"/>
</dbReference>
<dbReference type="GO" id="GO:0046872">
    <property type="term" value="F:metal ion binding"/>
    <property type="evidence" value="ECO:0007669"/>
    <property type="project" value="UniProtKB-KW"/>
</dbReference>
<keyword evidence="2" id="KW-0949">S-adenosyl-L-methionine</keyword>
<dbReference type="InterPro" id="IPR006638">
    <property type="entry name" value="Elp3/MiaA/NifB-like_rSAM"/>
</dbReference>
<dbReference type="Gene3D" id="3.80.30.20">
    <property type="entry name" value="tm_1862 like domain"/>
    <property type="match status" value="1"/>
</dbReference>
<evidence type="ECO:0000313" key="8">
    <source>
        <dbReference type="EMBL" id="QXH42608.1"/>
    </source>
</evidence>
<dbReference type="InterPro" id="IPR023404">
    <property type="entry name" value="rSAM_horseshoe"/>
</dbReference>
<proteinExistence type="predicted"/>
<dbReference type="EMBL" id="JQ292990">
    <property type="protein sequence ID" value="AFF59662.1"/>
    <property type="molecule type" value="Genomic_DNA"/>
</dbReference>
<feature type="domain" description="Elp3/MiaA/NifB-like radical SAM core" evidence="6">
    <location>
        <begin position="213"/>
        <end position="421"/>
    </location>
</feature>
<sequence length="651" mass="74697">MNTQETDFLLLNCCNLPWRPIYPYAFVQISEIARRFDIRVTRIDLLYVQHWYEHLKNVIKTQRPKMIGIHLRQGDSLDLSNYDAVDGEPGSYFRTYYPVEDSKRLIRLVRELTDAPIIMGGFGFTTHARKLANYLEIDLGLQGCPDGFFRAFNDTLCGRNLGAVPGLIHKNGSEYIYNDVGFYKPAEATEYRLDIVNEIKAFYGPALQSRTPPTIAVEVSRGCPFQCYFCVEPDVKGKRIDKRNLDVVEADLEFLLKNDLYDFWFICSELNIGGAGFALELAERVIRLNERYKKRPIKWSGYSLPSLGHDELKTMMRAGYTGAMNDILSLDEENLKRARVPYKREQAVTFLKSLSSIRAEIHEEKNRKLEDQAKFTASAPIEYSNLISFFLGNAHADRHTIARTLAFLEESGLTNKYEAGYVIPSTRVFGIGRTQDFVARDSTYSFGRDGVIATDSKWPTFHFPEFLVSALGDRERIYSFFNYVANTLMCQAHRKNKSFSQFIALHLEQCLDDCSEIWADLANLLDSSGDPRLLPGDIKALLNEVAPDDRKLQEDVCHSWLLELFLRNSKRIQPIISFFGEQHFSDVRLASSDYVFTRLFYTNFSSAGEWLELATKVAPASGGYAALFMRYIEYAIGLVFRREYKDLLFEL</sequence>
<dbReference type="EMBL" id="CP077074">
    <property type="protein sequence ID" value="QXH42608.1"/>
    <property type="molecule type" value="Genomic_DNA"/>
</dbReference>
<gene>
    <name evidence="8" type="ORF">KSS89_10405</name>
</gene>
<reference evidence="8" key="2">
    <citation type="submission" date="2021-06" db="EMBL/GenBank/DDBJ databases">
        <title>Updating the genus Pseudomonas: Description of 43 new species and partition of the Pseudomonas putida group.</title>
        <authorList>
            <person name="Girard L."/>
            <person name="Lood C."/>
            <person name="Vandamme P."/>
            <person name="Rokni-Zadeh H."/>
            <person name="van Noort V."/>
            <person name="Hofte M."/>
            <person name="Lavigne R."/>
            <person name="De Mot R."/>
        </authorList>
    </citation>
    <scope>NUCLEOTIDE SEQUENCE</scope>
    <source>
        <strain evidence="8">CMR12a</strain>
    </source>
</reference>
<evidence type="ECO:0000256" key="2">
    <source>
        <dbReference type="ARBA" id="ARBA00022691"/>
    </source>
</evidence>
<dbReference type="SFLD" id="SFLDG01082">
    <property type="entry name" value="B12-binding_domain_containing"/>
    <property type="match status" value="1"/>
</dbReference>
<name>H9NJ30_9PSED</name>
<evidence type="ECO:0000259" key="6">
    <source>
        <dbReference type="SMART" id="SM00729"/>
    </source>
</evidence>
<reference evidence="7" key="1">
    <citation type="submission" date="2011-12" db="EMBL/GenBank/DDBJ databases">
        <title>The second quorum sensing system in Pseudomonas sp. CMR12a regulates cyclic lipopeptide production in a glutamine dependent way and promotes plant growth.</title>
        <authorList>
            <person name="De Maeyer K."/>
            <person name="Kieu P."/>
            <person name="D'aes J."/>
            <person name="Mocali S."/>
            <person name="Ongena M."/>
            <person name="Hofte M."/>
        </authorList>
    </citation>
    <scope>NUCLEOTIDE SEQUENCE</scope>
    <source>
        <strain evidence="7">CMR12a</strain>
    </source>
</reference>
<dbReference type="InterPro" id="IPR051198">
    <property type="entry name" value="BchE-like"/>
</dbReference>
<dbReference type="GO" id="GO:0003824">
    <property type="term" value="F:catalytic activity"/>
    <property type="evidence" value="ECO:0007669"/>
    <property type="project" value="InterPro"/>
</dbReference>
<dbReference type="SUPFAM" id="SSF102114">
    <property type="entry name" value="Radical SAM enzymes"/>
    <property type="match status" value="1"/>
</dbReference>
<dbReference type="KEGG" id="psep:C4K39_1930"/>
<dbReference type="InterPro" id="IPR007197">
    <property type="entry name" value="rSAM"/>
</dbReference>
<evidence type="ECO:0000313" key="7">
    <source>
        <dbReference type="EMBL" id="AFF59662.1"/>
    </source>
</evidence>
<accession>H9NJ30</accession>
<keyword evidence="3" id="KW-0479">Metal-binding</keyword>
<evidence type="ECO:0000256" key="3">
    <source>
        <dbReference type="ARBA" id="ARBA00022723"/>
    </source>
</evidence>
<dbReference type="AlphaFoldDB" id="H9NJ30"/>
<evidence type="ECO:0000256" key="4">
    <source>
        <dbReference type="ARBA" id="ARBA00023004"/>
    </source>
</evidence>
<protein>
    <submittedName>
        <fullName evidence="7">Probable radical SAM domain protein</fullName>
    </submittedName>
</protein>